<accession>A0A8X6SJE0</accession>
<name>A0A8X6SJE0_TRICX</name>
<evidence type="ECO:0000313" key="2">
    <source>
        <dbReference type="Proteomes" id="UP000887159"/>
    </source>
</evidence>
<organism evidence="1 2">
    <name type="scientific">Trichonephila clavipes</name>
    <name type="common">Golden silk orbweaver</name>
    <name type="synonym">Nephila clavipes</name>
    <dbReference type="NCBI Taxonomy" id="2585209"/>
    <lineage>
        <taxon>Eukaryota</taxon>
        <taxon>Metazoa</taxon>
        <taxon>Ecdysozoa</taxon>
        <taxon>Arthropoda</taxon>
        <taxon>Chelicerata</taxon>
        <taxon>Arachnida</taxon>
        <taxon>Araneae</taxon>
        <taxon>Araneomorphae</taxon>
        <taxon>Entelegynae</taxon>
        <taxon>Araneoidea</taxon>
        <taxon>Nephilidae</taxon>
        <taxon>Trichonephila</taxon>
    </lineage>
</organism>
<sequence length="197" mass="22640">MFLVFDDGLERTTRSKKRQPRVGTHIDLPNGRTLCRVSPNGGYKLGGEVQSTVRSHNYKEKHGRKMIGGVIRELARTEHVDSSFQHEFMSSLSMNRYTNSELADIRFIYDLSQQKWMCFCSVVWKKMSNEAASESSSVHLGAQNLAEQGSFRATQDDTPVNSEMWWHEYPSLLLQFGKHPVFYRVGVMHAYMPMEAI</sequence>
<evidence type="ECO:0000313" key="1">
    <source>
        <dbReference type="EMBL" id="GFY13291.1"/>
    </source>
</evidence>
<proteinExistence type="predicted"/>
<gene>
    <name evidence="1" type="ORF">TNCV_2335551</name>
</gene>
<keyword evidence="2" id="KW-1185">Reference proteome</keyword>
<protein>
    <submittedName>
        <fullName evidence="1">Uncharacterized protein</fullName>
    </submittedName>
</protein>
<comment type="caution">
    <text evidence="1">The sequence shown here is derived from an EMBL/GenBank/DDBJ whole genome shotgun (WGS) entry which is preliminary data.</text>
</comment>
<reference evidence="1" key="1">
    <citation type="submission" date="2020-08" db="EMBL/GenBank/DDBJ databases">
        <title>Multicomponent nature underlies the extraordinary mechanical properties of spider dragline silk.</title>
        <authorList>
            <person name="Kono N."/>
            <person name="Nakamura H."/>
            <person name="Mori M."/>
            <person name="Yoshida Y."/>
            <person name="Ohtoshi R."/>
            <person name="Malay A.D."/>
            <person name="Moran D.A.P."/>
            <person name="Tomita M."/>
            <person name="Numata K."/>
            <person name="Arakawa K."/>
        </authorList>
    </citation>
    <scope>NUCLEOTIDE SEQUENCE</scope>
</reference>
<dbReference type="Proteomes" id="UP000887159">
    <property type="component" value="Unassembled WGS sequence"/>
</dbReference>
<dbReference type="AlphaFoldDB" id="A0A8X6SJE0"/>
<dbReference type="EMBL" id="BMAU01021321">
    <property type="protein sequence ID" value="GFY13291.1"/>
    <property type="molecule type" value="Genomic_DNA"/>
</dbReference>